<name>A0A8S4NP40_OWEFU</name>
<dbReference type="EMBL" id="CAIIXF020000004">
    <property type="protein sequence ID" value="CAH1782080.1"/>
    <property type="molecule type" value="Genomic_DNA"/>
</dbReference>
<evidence type="ECO:0000313" key="3">
    <source>
        <dbReference type="Proteomes" id="UP000749559"/>
    </source>
</evidence>
<evidence type="ECO:0000313" key="2">
    <source>
        <dbReference type="EMBL" id="CAH1782080.1"/>
    </source>
</evidence>
<sequence>NTFQLNKLQGQESQHYELLCTTSPIYKPDVDIAIATETPILWSPRQPESPQRQPPLHDYIQKRRNTKADTYNRKIIDWNPRDDMSTQEIDGSLNGVDEAVPPRPKKSSLK</sequence>
<dbReference type="AlphaFoldDB" id="A0A8S4NP40"/>
<feature type="compositionally biased region" description="Basic and acidic residues" evidence="1">
    <location>
        <begin position="66"/>
        <end position="84"/>
    </location>
</feature>
<feature type="region of interest" description="Disordered" evidence="1">
    <location>
        <begin position="41"/>
        <end position="110"/>
    </location>
</feature>
<dbReference type="Proteomes" id="UP000749559">
    <property type="component" value="Unassembled WGS sequence"/>
</dbReference>
<accession>A0A8S4NP40</accession>
<keyword evidence="3" id="KW-1185">Reference proteome</keyword>
<protein>
    <submittedName>
        <fullName evidence="2">Uncharacterized protein</fullName>
    </submittedName>
</protein>
<comment type="caution">
    <text evidence="2">The sequence shown here is derived from an EMBL/GenBank/DDBJ whole genome shotgun (WGS) entry which is preliminary data.</text>
</comment>
<evidence type="ECO:0000256" key="1">
    <source>
        <dbReference type="SAM" id="MobiDB-lite"/>
    </source>
</evidence>
<reference evidence="2" key="1">
    <citation type="submission" date="2022-03" db="EMBL/GenBank/DDBJ databases">
        <authorList>
            <person name="Martin C."/>
        </authorList>
    </citation>
    <scope>NUCLEOTIDE SEQUENCE</scope>
</reference>
<gene>
    <name evidence="2" type="ORF">OFUS_LOCUS8564</name>
</gene>
<feature type="non-terminal residue" evidence="2">
    <location>
        <position position="110"/>
    </location>
</feature>
<organism evidence="2 3">
    <name type="scientific">Owenia fusiformis</name>
    <name type="common">Polychaete worm</name>
    <dbReference type="NCBI Taxonomy" id="6347"/>
    <lineage>
        <taxon>Eukaryota</taxon>
        <taxon>Metazoa</taxon>
        <taxon>Spiralia</taxon>
        <taxon>Lophotrochozoa</taxon>
        <taxon>Annelida</taxon>
        <taxon>Polychaeta</taxon>
        <taxon>Sedentaria</taxon>
        <taxon>Canalipalpata</taxon>
        <taxon>Sabellida</taxon>
        <taxon>Oweniida</taxon>
        <taxon>Oweniidae</taxon>
        <taxon>Owenia</taxon>
    </lineage>
</organism>
<proteinExistence type="predicted"/>
<feature type="non-terminal residue" evidence="2">
    <location>
        <position position="1"/>
    </location>
</feature>